<organism evidence="8">
    <name type="scientific">Rhizophora mucronata</name>
    <name type="common">Asiatic mangrove</name>
    <dbReference type="NCBI Taxonomy" id="61149"/>
    <lineage>
        <taxon>Eukaryota</taxon>
        <taxon>Viridiplantae</taxon>
        <taxon>Streptophyta</taxon>
        <taxon>Embryophyta</taxon>
        <taxon>Tracheophyta</taxon>
        <taxon>Spermatophyta</taxon>
        <taxon>Magnoliopsida</taxon>
        <taxon>eudicotyledons</taxon>
        <taxon>Gunneridae</taxon>
        <taxon>Pentapetalae</taxon>
        <taxon>rosids</taxon>
        <taxon>fabids</taxon>
        <taxon>Malpighiales</taxon>
        <taxon>Rhizophoraceae</taxon>
        <taxon>Rhizophora</taxon>
    </lineage>
</organism>
<proteinExistence type="inferred from homology"/>
<keyword evidence="3" id="KW-0677">Repeat</keyword>
<dbReference type="GO" id="GO:0006351">
    <property type="term" value="P:DNA-templated transcription"/>
    <property type="evidence" value="ECO:0007669"/>
    <property type="project" value="InterPro"/>
</dbReference>
<evidence type="ECO:0000256" key="1">
    <source>
        <dbReference type="ARBA" id="ARBA00004123"/>
    </source>
</evidence>
<dbReference type="AlphaFoldDB" id="A0A2P2LR55"/>
<dbReference type="Gene3D" id="1.10.3970.10">
    <property type="entry name" value="BSD domain"/>
    <property type="match status" value="1"/>
</dbReference>
<evidence type="ECO:0000256" key="6">
    <source>
        <dbReference type="ARBA" id="ARBA00023242"/>
    </source>
</evidence>
<reference evidence="8" key="1">
    <citation type="submission" date="2018-02" db="EMBL/GenBank/DDBJ databases">
        <title>Rhizophora mucronata_Transcriptome.</title>
        <authorList>
            <person name="Meera S.P."/>
            <person name="Sreeshan A."/>
            <person name="Augustine A."/>
        </authorList>
    </citation>
    <scope>NUCLEOTIDE SEQUENCE</scope>
    <source>
        <tissue evidence="8">Leaf</tissue>
    </source>
</reference>
<keyword evidence="4" id="KW-0805">Transcription regulation</keyword>
<feature type="domain" description="BSD" evidence="7">
    <location>
        <begin position="122"/>
        <end position="167"/>
    </location>
</feature>
<keyword evidence="5" id="KW-0804">Transcription</keyword>
<dbReference type="EMBL" id="GGEC01039968">
    <property type="protein sequence ID" value="MBX20452.1"/>
    <property type="molecule type" value="Transcribed_RNA"/>
</dbReference>
<dbReference type="SUPFAM" id="SSF50729">
    <property type="entry name" value="PH domain-like"/>
    <property type="match status" value="1"/>
</dbReference>
<evidence type="ECO:0000256" key="4">
    <source>
        <dbReference type="ARBA" id="ARBA00023015"/>
    </source>
</evidence>
<dbReference type="InterPro" id="IPR005607">
    <property type="entry name" value="BSD_dom"/>
</dbReference>
<protein>
    <submittedName>
        <fullName evidence="8">Uncharacterized protein MANES_02G224100</fullName>
    </submittedName>
</protein>
<evidence type="ECO:0000313" key="8">
    <source>
        <dbReference type="EMBL" id="MBX20452.1"/>
    </source>
</evidence>
<dbReference type="Pfam" id="PF08567">
    <property type="entry name" value="PH_TFIIH"/>
    <property type="match status" value="1"/>
</dbReference>
<dbReference type="PANTHER" id="PTHR12856">
    <property type="entry name" value="TRANSCRIPTION INITIATION FACTOR IIH-RELATED"/>
    <property type="match status" value="1"/>
</dbReference>
<dbReference type="SMART" id="SM00751">
    <property type="entry name" value="BSD"/>
    <property type="match status" value="2"/>
</dbReference>
<dbReference type="SUPFAM" id="SSF140383">
    <property type="entry name" value="BSD domain-like"/>
    <property type="match status" value="2"/>
</dbReference>
<accession>A0A2P2LR55</accession>
<dbReference type="Pfam" id="PF03909">
    <property type="entry name" value="BSD"/>
    <property type="match status" value="1"/>
</dbReference>
<evidence type="ECO:0000256" key="5">
    <source>
        <dbReference type="ARBA" id="ARBA00023163"/>
    </source>
</evidence>
<comment type="subcellular location">
    <subcellularLocation>
        <location evidence="1">Nucleus</location>
    </subcellularLocation>
</comment>
<dbReference type="GO" id="GO:0006289">
    <property type="term" value="P:nucleotide-excision repair"/>
    <property type="evidence" value="ECO:0007669"/>
    <property type="project" value="InterPro"/>
</dbReference>
<dbReference type="InterPro" id="IPR027079">
    <property type="entry name" value="Tfb1/GTF2H1"/>
</dbReference>
<dbReference type="InterPro" id="IPR013876">
    <property type="entry name" value="TFIIH_BTF_p62_N"/>
</dbReference>
<evidence type="ECO:0000259" key="7">
    <source>
        <dbReference type="PROSITE" id="PS50858"/>
    </source>
</evidence>
<evidence type="ECO:0000256" key="3">
    <source>
        <dbReference type="ARBA" id="ARBA00022737"/>
    </source>
</evidence>
<dbReference type="Gene3D" id="6.10.140.1200">
    <property type="match status" value="1"/>
</dbReference>
<dbReference type="PROSITE" id="PS50858">
    <property type="entry name" value="BSD"/>
    <property type="match status" value="2"/>
</dbReference>
<dbReference type="InterPro" id="IPR035925">
    <property type="entry name" value="BSD_dom_sf"/>
</dbReference>
<comment type="similarity">
    <text evidence="2">Belongs to the TFB1 family.</text>
</comment>
<sequence length="596" mass="68050">MERGQVTRRVKYKTSVRDSGTPGRLLLKMEKLIFRPDNPNSASKLEMQFRFFKAHKYTKEGSNKAPMLNLTSDQGVSYIFEFESYDDLQVCKEFVGKALAKPGETPKPNNIPEHPYEQPSTEELLLRMNLLRENSELQKLHYRFVSDGVLTEAEFWAARKKLLDENSSRKSKQRVGLKSAMLTDAKAPYDSRANKITFNLTPEMVREIFAERPAVHRAYLNLVPNKMTDMDFWTKFCRAVYLQREKSINAIAAEAAEDEELALFLKCDDIIASEIQQKIRHVDPTLNMEADQGDDYTHLPDHGIARDGSKETAESHNEQYRRTLLQELNRHAAVVLEGAAVDEEQLKDTQTVAEALARSRQANKEADGNANKEMLSRRSQMMEIEDLQPPKDLPLAALFIKDPRDYFDSQQASALKSPRDTLSGTEPLNLNLSSEEAYHSLRHSISQVKTMGLMDPVVTPEVALKVFSVLTHNISSTKYHLGKNPTESVLDRLPAPIKAELLHHWISIQELLRHYWSSYPITTTYLYAKVTRLKDAMSKIDSQLQEMKESVQSDLRHQLTLLIRPMQQALEAAMQHYDADLQKRLAKSGERPNGHA</sequence>
<evidence type="ECO:0000256" key="2">
    <source>
        <dbReference type="ARBA" id="ARBA00009448"/>
    </source>
</evidence>
<dbReference type="GO" id="GO:0000439">
    <property type="term" value="C:transcription factor TFIIH core complex"/>
    <property type="evidence" value="ECO:0007669"/>
    <property type="project" value="InterPro"/>
</dbReference>
<name>A0A2P2LR55_RHIMU</name>
<feature type="domain" description="BSD" evidence="7">
    <location>
        <begin position="192"/>
        <end position="244"/>
    </location>
</feature>
<keyword evidence="6" id="KW-0539">Nucleus</keyword>